<evidence type="ECO:0000313" key="2">
    <source>
        <dbReference type="EMBL" id="MSA90127.1"/>
    </source>
</evidence>
<keyword evidence="5" id="KW-1185">Reference proteome</keyword>
<evidence type="ECO:0000313" key="4">
    <source>
        <dbReference type="Proteomes" id="UP000433575"/>
    </source>
</evidence>
<dbReference type="RefSeq" id="WP_154239294.1">
    <property type="nucleotide sequence ID" value="NZ_AP031450.1"/>
</dbReference>
<evidence type="ECO:0000313" key="3">
    <source>
        <dbReference type="EMBL" id="MSC33857.1"/>
    </source>
</evidence>
<accession>A0A6N7S8E0</accession>
<protein>
    <submittedName>
        <fullName evidence="2">Helix-turn-helix domain-containing protein</fullName>
    </submittedName>
</protein>
<sequence length="76" mass="8482">MVNKGMLNVGSFIRQVRTKKNMSLERLSAVTEISVNQLAAIEQGQDCLVSDCFILLTALGFDWNQIVDALQQNQPQ</sequence>
<dbReference type="Gene3D" id="1.10.260.40">
    <property type="entry name" value="lambda repressor-like DNA-binding domains"/>
    <property type="match status" value="1"/>
</dbReference>
<evidence type="ECO:0000259" key="1">
    <source>
        <dbReference type="PROSITE" id="PS50943"/>
    </source>
</evidence>
<organism evidence="2 4">
    <name type="scientific">Holdemania massiliensis</name>
    <dbReference type="NCBI Taxonomy" id="1468449"/>
    <lineage>
        <taxon>Bacteria</taxon>
        <taxon>Bacillati</taxon>
        <taxon>Bacillota</taxon>
        <taxon>Erysipelotrichia</taxon>
        <taxon>Erysipelotrichales</taxon>
        <taxon>Erysipelotrichaceae</taxon>
        <taxon>Holdemania</taxon>
    </lineage>
</organism>
<dbReference type="Proteomes" id="UP000480929">
    <property type="component" value="Unassembled WGS sequence"/>
</dbReference>
<comment type="caution">
    <text evidence="2">The sequence shown here is derived from an EMBL/GenBank/DDBJ whole genome shotgun (WGS) entry which is preliminary data.</text>
</comment>
<dbReference type="EMBL" id="WKPJ01000020">
    <property type="protein sequence ID" value="MSA90127.1"/>
    <property type="molecule type" value="Genomic_DNA"/>
</dbReference>
<dbReference type="GO" id="GO:0003677">
    <property type="term" value="F:DNA binding"/>
    <property type="evidence" value="ECO:0007669"/>
    <property type="project" value="InterPro"/>
</dbReference>
<dbReference type="InterPro" id="IPR001387">
    <property type="entry name" value="Cro/C1-type_HTH"/>
</dbReference>
<dbReference type="EMBL" id="WKPI01000022">
    <property type="protein sequence ID" value="MSC33857.1"/>
    <property type="molecule type" value="Genomic_DNA"/>
</dbReference>
<dbReference type="Pfam" id="PF13413">
    <property type="entry name" value="HTH_25"/>
    <property type="match status" value="1"/>
</dbReference>
<feature type="domain" description="HTH cro/C1-type" evidence="1">
    <location>
        <begin position="13"/>
        <end position="66"/>
    </location>
</feature>
<reference evidence="4 5" key="1">
    <citation type="journal article" date="2019" name="Nat. Med.">
        <title>A library of human gut bacterial isolates paired with longitudinal multiomics data enables mechanistic microbiome research.</title>
        <authorList>
            <person name="Poyet M."/>
            <person name="Groussin M."/>
            <person name="Gibbons S.M."/>
            <person name="Avila-Pacheco J."/>
            <person name="Jiang X."/>
            <person name="Kearney S.M."/>
            <person name="Perrotta A.R."/>
            <person name="Berdy B."/>
            <person name="Zhao S."/>
            <person name="Lieberman T.D."/>
            <person name="Swanson P.K."/>
            <person name="Smith M."/>
            <person name="Roesemann S."/>
            <person name="Alexander J.E."/>
            <person name="Rich S.A."/>
            <person name="Livny J."/>
            <person name="Vlamakis H."/>
            <person name="Clish C."/>
            <person name="Bullock K."/>
            <person name="Deik A."/>
            <person name="Scott J."/>
            <person name="Pierce K.A."/>
            <person name="Xavier R.J."/>
            <person name="Alm E.J."/>
        </authorList>
    </citation>
    <scope>NUCLEOTIDE SEQUENCE [LARGE SCALE GENOMIC DNA]</scope>
    <source>
        <strain evidence="2 4">BIOML-A4</strain>
        <strain evidence="3 5">BIOML-A5</strain>
    </source>
</reference>
<dbReference type="InterPro" id="IPR010982">
    <property type="entry name" value="Lambda_DNA-bd_dom_sf"/>
</dbReference>
<dbReference type="Proteomes" id="UP000433575">
    <property type="component" value="Unassembled WGS sequence"/>
</dbReference>
<dbReference type="SUPFAM" id="SSF47413">
    <property type="entry name" value="lambda repressor-like DNA-binding domains"/>
    <property type="match status" value="1"/>
</dbReference>
<gene>
    <name evidence="3" type="ORF">GKD88_12070</name>
    <name evidence="2" type="ORF">GKE08_12400</name>
</gene>
<dbReference type="CDD" id="cd00093">
    <property type="entry name" value="HTH_XRE"/>
    <property type="match status" value="1"/>
</dbReference>
<name>A0A6N7S8E0_9FIRM</name>
<dbReference type="PROSITE" id="PS50943">
    <property type="entry name" value="HTH_CROC1"/>
    <property type="match status" value="1"/>
</dbReference>
<proteinExistence type="predicted"/>
<dbReference type="OrthoDB" id="1651383at2"/>
<dbReference type="AlphaFoldDB" id="A0A6N7S8E0"/>
<evidence type="ECO:0000313" key="5">
    <source>
        <dbReference type="Proteomes" id="UP000480929"/>
    </source>
</evidence>